<dbReference type="GO" id="GO:0042101">
    <property type="term" value="C:T cell receptor complex"/>
    <property type="evidence" value="ECO:0007669"/>
    <property type="project" value="UniProtKB-KW"/>
</dbReference>
<keyword evidence="2" id="KW-1064">Adaptive immunity</keyword>
<name>A0A8T1S707_CHESE</name>
<keyword evidence="1 6" id="KW-0732">Signal</keyword>
<sequence length="254" mass="28449">MLLYVAVQLCLLLPQPGLVQSDSVDQSPPEVRISEGQSVTLHCNFTTVDPSPYLFWYRQYPNQPPQHILTKTKFDVPDQTLAQGKFSASLHLGNKTVPFKIEAVSQQESAVYYCALRPTGGRTASPLVQKVSGGCLWYPNLFWYRQYLNQLPQHLLTAYKSAAEKNTFTSGKFSAVLFDANKTVPLKIEVVSFQDRAVYHCALRPTLGQSCISSGTRSARGCSHTPRVAETVFLSNPFLRNFSAKFSSFRYSHI</sequence>
<evidence type="ECO:0000313" key="9">
    <source>
        <dbReference type="Proteomes" id="UP000765507"/>
    </source>
</evidence>
<accession>A0A8T1S707</accession>
<evidence type="ECO:0000256" key="2">
    <source>
        <dbReference type="ARBA" id="ARBA00023130"/>
    </source>
</evidence>
<keyword evidence="9" id="KW-1185">Reference proteome</keyword>
<dbReference type="GO" id="GO:0002250">
    <property type="term" value="P:adaptive immune response"/>
    <property type="evidence" value="ECO:0007669"/>
    <property type="project" value="UniProtKB-KW"/>
</dbReference>
<keyword evidence="4" id="KW-0393">Immunoglobulin domain</keyword>
<proteinExistence type="predicted"/>
<feature type="domain" description="Ig-like" evidence="7">
    <location>
        <begin position="16"/>
        <end position="132"/>
    </location>
</feature>
<feature type="signal peptide" evidence="6">
    <location>
        <begin position="1"/>
        <end position="21"/>
    </location>
</feature>
<dbReference type="InterPro" id="IPR003599">
    <property type="entry name" value="Ig_sub"/>
</dbReference>
<keyword evidence="3" id="KW-0675">Receptor</keyword>
<evidence type="ECO:0000256" key="6">
    <source>
        <dbReference type="SAM" id="SignalP"/>
    </source>
</evidence>
<evidence type="ECO:0000256" key="4">
    <source>
        <dbReference type="ARBA" id="ARBA00023319"/>
    </source>
</evidence>
<dbReference type="SMART" id="SM00409">
    <property type="entry name" value="IG"/>
    <property type="match status" value="1"/>
</dbReference>
<dbReference type="InterPro" id="IPR013106">
    <property type="entry name" value="Ig_V-set"/>
</dbReference>
<dbReference type="EMBL" id="JAHGAV010000535">
    <property type="protein sequence ID" value="KAG6924756.1"/>
    <property type="molecule type" value="Genomic_DNA"/>
</dbReference>
<dbReference type="Proteomes" id="UP000765507">
    <property type="component" value="Unassembled WGS sequence"/>
</dbReference>
<dbReference type="InterPro" id="IPR036179">
    <property type="entry name" value="Ig-like_dom_sf"/>
</dbReference>
<dbReference type="Pfam" id="PF07686">
    <property type="entry name" value="V-set"/>
    <property type="match status" value="2"/>
</dbReference>
<dbReference type="SUPFAM" id="SSF48726">
    <property type="entry name" value="Immunoglobulin"/>
    <property type="match status" value="2"/>
</dbReference>
<gene>
    <name evidence="8" type="ORF">G0U57_016590</name>
</gene>
<protein>
    <recommendedName>
        <fullName evidence="7">Ig-like domain-containing protein</fullName>
    </recommendedName>
</protein>
<evidence type="ECO:0000256" key="5">
    <source>
        <dbReference type="ARBA" id="ARBA00043266"/>
    </source>
</evidence>
<dbReference type="InterPro" id="IPR013783">
    <property type="entry name" value="Ig-like_fold"/>
</dbReference>
<evidence type="ECO:0000313" key="8">
    <source>
        <dbReference type="EMBL" id="KAG6924756.1"/>
    </source>
</evidence>
<comment type="caution">
    <text evidence="8">The sequence shown here is derived from an EMBL/GenBank/DDBJ whole genome shotgun (WGS) entry which is preliminary data.</text>
</comment>
<evidence type="ECO:0000256" key="1">
    <source>
        <dbReference type="ARBA" id="ARBA00022729"/>
    </source>
</evidence>
<dbReference type="InterPro" id="IPR051287">
    <property type="entry name" value="TCR_variable_region"/>
</dbReference>
<dbReference type="InterPro" id="IPR007110">
    <property type="entry name" value="Ig-like_dom"/>
</dbReference>
<reference evidence="8 9" key="1">
    <citation type="journal article" date="2020" name="G3 (Bethesda)">
        <title>Draft Genome of the Common Snapping Turtle, Chelydra serpentina, a Model for Phenotypic Plasticity in Reptiles.</title>
        <authorList>
            <person name="Das D."/>
            <person name="Singh S.K."/>
            <person name="Bierstedt J."/>
            <person name="Erickson A."/>
            <person name="Galli G.L.J."/>
            <person name="Crossley D.A. 2nd"/>
            <person name="Rhen T."/>
        </authorList>
    </citation>
    <scope>NUCLEOTIDE SEQUENCE [LARGE SCALE GENOMIC DNA]</scope>
    <source>
        <strain evidence="8">KW</strain>
    </source>
</reference>
<dbReference type="Gene3D" id="2.60.40.10">
    <property type="entry name" value="Immunoglobulins"/>
    <property type="match status" value="2"/>
</dbReference>
<evidence type="ECO:0000256" key="3">
    <source>
        <dbReference type="ARBA" id="ARBA00023170"/>
    </source>
</evidence>
<feature type="chain" id="PRO_5035929398" description="Ig-like domain-containing protein" evidence="6">
    <location>
        <begin position="22"/>
        <end position="254"/>
    </location>
</feature>
<organism evidence="8 9">
    <name type="scientific">Chelydra serpentina</name>
    <name type="common">Snapping turtle</name>
    <name type="synonym">Testudo serpentina</name>
    <dbReference type="NCBI Taxonomy" id="8475"/>
    <lineage>
        <taxon>Eukaryota</taxon>
        <taxon>Metazoa</taxon>
        <taxon>Chordata</taxon>
        <taxon>Craniata</taxon>
        <taxon>Vertebrata</taxon>
        <taxon>Euteleostomi</taxon>
        <taxon>Archelosauria</taxon>
        <taxon>Testudinata</taxon>
        <taxon>Testudines</taxon>
        <taxon>Cryptodira</taxon>
        <taxon>Durocryptodira</taxon>
        <taxon>Americhelydia</taxon>
        <taxon>Chelydroidea</taxon>
        <taxon>Chelydridae</taxon>
        <taxon>Chelydra</taxon>
    </lineage>
</organism>
<dbReference type="OrthoDB" id="9631130at2759"/>
<dbReference type="PANTHER" id="PTHR19367">
    <property type="entry name" value="T-CELL RECEPTOR ALPHA CHAIN V REGION"/>
    <property type="match status" value="1"/>
</dbReference>
<keyword evidence="5" id="KW-1279">T cell receptor</keyword>
<keyword evidence="5" id="KW-0391">Immunity</keyword>
<dbReference type="SMART" id="SM00406">
    <property type="entry name" value="IGv"/>
    <property type="match status" value="2"/>
</dbReference>
<dbReference type="AlphaFoldDB" id="A0A8T1S707"/>
<dbReference type="PANTHER" id="PTHR19367:SF18">
    <property type="entry name" value="T CELL RECEPTOR ALPHA VARIABLE 16"/>
    <property type="match status" value="1"/>
</dbReference>
<dbReference type="PROSITE" id="PS50835">
    <property type="entry name" value="IG_LIKE"/>
    <property type="match status" value="1"/>
</dbReference>
<evidence type="ECO:0000259" key="7">
    <source>
        <dbReference type="PROSITE" id="PS50835"/>
    </source>
</evidence>